<gene>
    <name evidence="1" type="ORF">L2E82_17357</name>
</gene>
<dbReference type="EMBL" id="CM042011">
    <property type="protein sequence ID" value="KAI3767266.1"/>
    <property type="molecule type" value="Genomic_DNA"/>
</dbReference>
<evidence type="ECO:0000313" key="2">
    <source>
        <dbReference type="Proteomes" id="UP001055811"/>
    </source>
</evidence>
<keyword evidence="2" id="KW-1185">Reference proteome</keyword>
<accession>A0ACB9F8P5</accession>
<reference evidence="2" key="1">
    <citation type="journal article" date="2022" name="Mol. Ecol. Resour.">
        <title>The genomes of chicory, endive, great burdock and yacon provide insights into Asteraceae palaeo-polyploidization history and plant inulin production.</title>
        <authorList>
            <person name="Fan W."/>
            <person name="Wang S."/>
            <person name="Wang H."/>
            <person name="Wang A."/>
            <person name="Jiang F."/>
            <person name="Liu H."/>
            <person name="Zhao H."/>
            <person name="Xu D."/>
            <person name="Zhang Y."/>
        </authorList>
    </citation>
    <scope>NUCLEOTIDE SEQUENCE [LARGE SCALE GENOMIC DNA]</scope>
    <source>
        <strain evidence="2">cv. Punajuju</strain>
    </source>
</reference>
<organism evidence="1 2">
    <name type="scientific">Cichorium intybus</name>
    <name type="common">Chicory</name>
    <dbReference type="NCBI Taxonomy" id="13427"/>
    <lineage>
        <taxon>Eukaryota</taxon>
        <taxon>Viridiplantae</taxon>
        <taxon>Streptophyta</taxon>
        <taxon>Embryophyta</taxon>
        <taxon>Tracheophyta</taxon>
        <taxon>Spermatophyta</taxon>
        <taxon>Magnoliopsida</taxon>
        <taxon>eudicotyledons</taxon>
        <taxon>Gunneridae</taxon>
        <taxon>Pentapetalae</taxon>
        <taxon>asterids</taxon>
        <taxon>campanulids</taxon>
        <taxon>Asterales</taxon>
        <taxon>Asteraceae</taxon>
        <taxon>Cichorioideae</taxon>
        <taxon>Cichorieae</taxon>
        <taxon>Cichoriinae</taxon>
        <taxon>Cichorium</taxon>
    </lineage>
</organism>
<sequence length="165" mass="17727">MSSVPANASRTCTSLCIENPKPLSVTPPPSLHELLSTSILCRHQEPPMSSPPSSSFWRVQRLFSFYSPHPMVSLKSITGILKERDGIVSARVLVIAGLNSTAISGYLLFGNDTESDVLTNFDKPLGEEFRFEKNTKGLFTILGSEKAGVGAVGEQKASSNGTSLL</sequence>
<reference evidence="1 2" key="2">
    <citation type="journal article" date="2022" name="Mol. Ecol. Resour.">
        <title>The genomes of chicory, endive, great burdock and yacon provide insights into Asteraceae paleo-polyploidization history and plant inulin production.</title>
        <authorList>
            <person name="Fan W."/>
            <person name="Wang S."/>
            <person name="Wang H."/>
            <person name="Wang A."/>
            <person name="Jiang F."/>
            <person name="Liu H."/>
            <person name="Zhao H."/>
            <person name="Xu D."/>
            <person name="Zhang Y."/>
        </authorList>
    </citation>
    <scope>NUCLEOTIDE SEQUENCE [LARGE SCALE GENOMIC DNA]</scope>
    <source>
        <strain evidence="2">cv. Punajuju</strain>
        <tissue evidence="1">Leaves</tissue>
    </source>
</reference>
<evidence type="ECO:0000313" key="1">
    <source>
        <dbReference type="EMBL" id="KAI3767266.1"/>
    </source>
</evidence>
<proteinExistence type="predicted"/>
<comment type="caution">
    <text evidence="1">The sequence shown here is derived from an EMBL/GenBank/DDBJ whole genome shotgun (WGS) entry which is preliminary data.</text>
</comment>
<dbReference type="Proteomes" id="UP001055811">
    <property type="component" value="Linkage Group LG03"/>
</dbReference>
<name>A0ACB9F8P5_CICIN</name>
<protein>
    <submittedName>
        <fullName evidence="1">Uncharacterized protein</fullName>
    </submittedName>
</protein>